<comment type="function">
    <text evidence="12">Represses a number of genes involved in the response to DNA damage (SOS response), including recA and lexA. In the presence of single-stranded DNA, RecA interacts with LexA causing an autocatalytic cleavage which disrupts the DNA-binding part of LexA, leading to derepression of the SOS regulon and eventually DNA repair.</text>
</comment>
<dbReference type="SUPFAM" id="SSF46785">
    <property type="entry name" value="Winged helix' DNA-binding domain"/>
    <property type="match status" value="1"/>
</dbReference>
<evidence type="ECO:0000256" key="14">
    <source>
        <dbReference type="SAM" id="MobiDB-lite"/>
    </source>
</evidence>
<dbReference type="Gene3D" id="2.10.109.10">
    <property type="entry name" value="Umud Fragment, subunit A"/>
    <property type="match status" value="1"/>
</dbReference>
<dbReference type="InterPro" id="IPR050077">
    <property type="entry name" value="LexA_repressor"/>
</dbReference>
<evidence type="ECO:0000256" key="12">
    <source>
        <dbReference type="HAMAP-Rule" id="MF_00015"/>
    </source>
</evidence>
<evidence type="ECO:0000313" key="17">
    <source>
        <dbReference type="EMBL" id="OZG52829.1"/>
    </source>
</evidence>
<dbReference type="AlphaFoldDB" id="A0A261F133"/>
<evidence type="ECO:0000259" key="16">
    <source>
        <dbReference type="Pfam" id="PF01726"/>
    </source>
</evidence>
<keyword evidence="18" id="KW-1185">Reference proteome</keyword>
<dbReference type="NCBIfam" id="TIGR00498">
    <property type="entry name" value="lexA"/>
    <property type="match status" value="1"/>
</dbReference>
<feature type="compositionally biased region" description="Low complexity" evidence="14">
    <location>
        <begin position="29"/>
        <end position="62"/>
    </location>
</feature>
<comment type="similarity">
    <text evidence="1 12 13">Belongs to the peptidase S24 family.</text>
</comment>
<feature type="region of interest" description="Disordered" evidence="14">
    <location>
        <begin position="1"/>
        <end position="62"/>
    </location>
</feature>
<keyword evidence="6 12" id="KW-0068">Autocatalytic cleavage</keyword>
<accession>A0A261F133</accession>
<dbReference type="CDD" id="cd06529">
    <property type="entry name" value="S24_LexA-like"/>
    <property type="match status" value="1"/>
</dbReference>
<dbReference type="GO" id="GO:0006281">
    <property type="term" value="P:DNA repair"/>
    <property type="evidence" value="ECO:0007669"/>
    <property type="project" value="UniProtKB-UniRule"/>
</dbReference>
<keyword evidence="5 12" id="KW-0378">Hydrolase</keyword>
<dbReference type="InterPro" id="IPR006199">
    <property type="entry name" value="LexA_DNA-bd_dom"/>
</dbReference>
<evidence type="ECO:0000256" key="11">
    <source>
        <dbReference type="ARBA" id="ARBA00023236"/>
    </source>
</evidence>
<keyword evidence="8 12" id="KW-0238">DNA-binding</keyword>
<dbReference type="PANTHER" id="PTHR33516">
    <property type="entry name" value="LEXA REPRESSOR"/>
    <property type="match status" value="1"/>
</dbReference>
<dbReference type="Proteomes" id="UP000216454">
    <property type="component" value="Unassembled WGS sequence"/>
</dbReference>
<keyword evidence="3 12" id="KW-0235">DNA replication</keyword>
<feature type="site" description="Cleavage; by autolysis" evidence="12">
    <location>
        <begin position="254"/>
        <end position="255"/>
    </location>
</feature>
<dbReference type="InterPro" id="IPR036390">
    <property type="entry name" value="WH_DNA-bd_sf"/>
</dbReference>
<keyword evidence="2 12" id="KW-0678">Repressor</keyword>
<dbReference type="GO" id="GO:0009432">
    <property type="term" value="P:SOS response"/>
    <property type="evidence" value="ECO:0007669"/>
    <property type="project" value="UniProtKB-UniRule"/>
</dbReference>
<proteinExistence type="inferred from homology"/>
<dbReference type="GO" id="GO:0006260">
    <property type="term" value="P:DNA replication"/>
    <property type="evidence" value="ECO:0007669"/>
    <property type="project" value="UniProtKB-UniRule"/>
</dbReference>
<comment type="catalytic activity">
    <reaction evidence="12">
        <text>Hydrolysis of Ala-|-Gly bond in repressor LexA.</text>
        <dbReference type="EC" id="3.4.21.88"/>
    </reaction>
</comment>
<evidence type="ECO:0000256" key="13">
    <source>
        <dbReference type="RuleBase" id="RU003991"/>
    </source>
</evidence>
<evidence type="ECO:0000256" key="5">
    <source>
        <dbReference type="ARBA" id="ARBA00022801"/>
    </source>
</evidence>
<feature type="active site" description="For autocatalytic cleavage activity" evidence="12">
    <location>
        <position position="289"/>
    </location>
</feature>
<dbReference type="InterPro" id="IPR006200">
    <property type="entry name" value="LexA"/>
</dbReference>
<evidence type="ECO:0000256" key="6">
    <source>
        <dbReference type="ARBA" id="ARBA00022813"/>
    </source>
</evidence>
<dbReference type="InterPro" id="IPR039418">
    <property type="entry name" value="LexA-like"/>
</dbReference>
<dbReference type="Pfam" id="PF01726">
    <property type="entry name" value="LexA_DNA_bind"/>
    <property type="match status" value="1"/>
</dbReference>
<comment type="caution">
    <text evidence="17">The sequence shown here is derived from an EMBL/GenBank/DDBJ whole genome shotgun (WGS) entry which is preliminary data.</text>
</comment>
<evidence type="ECO:0000313" key="18">
    <source>
        <dbReference type="Proteomes" id="UP000216454"/>
    </source>
</evidence>
<dbReference type="PANTHER" id="PTHR33516:SF2">
    <property type="entry name" value="LEXA REPRESSOR-RELATED"/>
    <property type="match status" value="1"/>
</dbReference>
<feature type="domain" description="Peptidase S24/S26A/S26B/S26C" evidence="15">
    <location>
        <begin position="247"/>
        <end position="360"/>
    </location>
</feature>
<dbReference type="GO" id="GO:0006508">
    <property type="term" value="P:proteolysis"/>
    <property type="evidence" value="ECO:0007669"/>
    <property type="project" value="InterPro"/>
</dbReference>
<keyword evidence="9 12" id="KW-0804">Transcription</keyword>
<keyword evidence="7 12" id="KW-0805">Transcription regulation</keyword>
<evidence type="ECO:0000256" key="8">
    <source>
        <dbReference type="ARBA" id="ARBA00023125"/>
    </source>
</evidence>
<dbReference type="OrthoDB" id="9802364at2"/>
<dbReference type="InterPro" id="IPR015927">
    <property type="entry name" value="Peptidase_S24_S26A/B/C"/>
</dbReference>
<evidence type="ECO:0000256" key="9">
    <source>
        <dbReference type="ARBA" id="ARBA00023163"/>
    </source>
</evidence>
<evidence type="ECO:0000259" key="15">
    <source>
        <dbReference type="Pfam" id="PF00717"/>
    </source>
</evidence>
<evidence type="ECO:0000256" key="7">
    <source>
        <dbReference type="ARBA" id="ARBA00023015"/>
    </source>
</evidence>
<organism evidence="17 18">
    <name type="scientific">Pseudoscardovia suis</name>
    <dbReference type="NCBI Taxonomy" id="987063"/>
    <lineage>
        <taxon>Bacteria</taxon>
        <taxon>Bacillati</taxon>
        <taxon>Actinomycetota</taxon>
        <taxon>Actinomycetes</taxon>
        <taxon>Bifidobacteriales</taxon>
        <taxon>Bifidobacteriaceae</taxon>
        <taxon>Pseudoscardovia</taxon>
    </lineage>
</organism>
<dbReference type="InterPro" id="IPR036286">
    <property type="entry name" value="LexA/Signal_pep-like_sf"/>
</dbReference>
<protein>
    <recommendedName>
        <fullName evidence="12">LexA repressor</fullName>
        <ecNumber evidence="12">3.4.21.88</ecNumber>
    </recommendedName>
</protein>
<evidence type="ECO:0000256" key="3">
    <source>
        <dbReference type="ARBA" id="ARBA00022705"/>
    </source>
</evidence>
<sequence length="366" mass="38754">MSSIDFPTDSNRPMSAGSHHSTQSINALTEADGTTNTPDTTDPASADPGSADPASAGPDSTDAQRVIAGSDLTQRQWQILSAITDFMDEHGFAPSFREIGVRVGLKSTSSVKHQLEILEDKGYLKTSRNKGRAMEILIRPQTTVRTASAVPSVQADRSMGVTMRDSNSPVPPASLAFTAHQNGSATHTSAIAGNFAQASKRKESAADTALPANQHAGSSFGALHSAQIYPFPSPDQSAAFVNSVDVPLVGRIAAGTPITAEQHVDDVMRLPEQLTGTGNLFMLEVHGDSMINVAICDGDYVVVREQQDAKNGDIVAALLDGEATVKTFHQDDNGHVWLLPHNPAYSPIDGTYATVMGKVVTVLRKL</sequence>
<feature type="domain" description="LexA repressor DNA-binding" evidence="16">
    <location>
        <begin position="70"/>
        <end position="133"/>
    </location>
</feature>
<dbReference type="GO" id="GO:0003677">
    <property type="term" value="F:DNA binding"/>
    <property type="evidence" value="ECO:0007669"/>
    <property type="project" value="UniProtKB-UniRule"/>
</dbReference>
<dbReference type="InterPro" id="IPR006197">
    <property type="entry name" value="Peptidase_S24_LexA"/>
</dbReference>
<feature type="active site" description="For autocatalytic cleavage activity" evidence="12">
    <location>
        <position position="326"/>
    </location>
</feature>
<comment type="subunit">
    <text evidence="12">Homodimer.</text>
</comment>
<dbReference type="InterPro" id="IPR036388">
    <property type="entry name" value="WH-like_DNA-bd_sf"/>
</dbReference>
<evidence type="ECO:0000256" key="10">
    <source>
        <dbReference type="ARBA" id="ARBA00023204"/>
    </source>
</evidence>
<reference evidence="17 18" key="1">
    <citation type="journal article" date="2017" name="BMC Genomics">
        <title>Comparative genomic and phylogenomic analyses of the Bifidobacteriaceae family.</title>
        <authorList>
            <person name="Lugli G.A."/>
            <person name="Milani C."/>
            <person name="Turroni F."/>
            <person name="Duranti S."/>
            <person name="Mancabelli L."/>
            <person name="Mangifesta M."/>
            <person name="Ferrario C."/>
            <person name="Modesto M."/>
            <person name="Mattarelli P."/>
            <person name="Jiri K."/>
            <person name="van Sinderen D."/>
            <person name="Ventura M."/>
        </authorList>
    </citation>
    <scope>NUCLEOTIDE SEQUENCE [LARGE SCALE GENOMIC DNA]</scope>
    <source>
        <strain evidence="17 18">DSM 24744</strain>
    </source>
</reference>
<dbReference type="Gene3D" id="1.10.10.10">
    <property type="entry name" value="Winged helix-like DNA-binding domain superfamily/Winged helix DNA-binding domain"/>
    <property type="match status" value="1"/>
</dbReference>
<name>A0A261F133_9BIFI</name>
<dbReference type="HAMAP" id="MF_00015">
    <property type="entry name" value="LexA"/>
    <property type="match status" value="1"/>
</dbReference>
<dbReference type="FunFam" id="2.10.109.10:FF:000001">
    <property type="entry name" value="LexA repressor"/>
    <property type="match status" value="1"/>
</dbReference>
<dbReference type="PRINTS" id="PR00726">
    <property type="entry name" value="LEXASERPTASE"/>
</dbReference>
<evidence type="ECO:0000256" key="4">
    <source>
        <dbReference type="ARBA" id="ARBA00022763"/>
    </source>
</evidence>
<evidence type="ECO:0000256" key="2">
    <source>
        <dbReference type="ARBA" id="ARBA00022491"/>
    </source>
</evidence>
<evidence type="ECO:0000256" key="1">
    <source>
        <dbReference type="ARBA" id="ARBA00007484"/>
    </source>
</evidence>
<gene>
    <name evidence="12" type="primary">lexA</name>
    <name evidence="17" type="ORF">PSSU_0447</name>
</gene>
<dbReference type="SUPFAM" id="SSF51306">
    <property type="entry name" value="LexA/Signal peptidase"/>
    <property type="match status" value="1"/>
</dbReference>
<dbReference type="Pfam" id="PF00717">
    <property type="entry name" value="Peptidase_S24"/>
    <property type="match status" value="1"/>
</dbReference>
<keyword evidence="11 12" id="KW-0742">SOS response</keyword>
<dbReference type="EC" id="3.4.21.88" evidence="12"/>
<dbReference type="GO" id="GO:0045892">
    <property type="term" value="P:negative regulation of DNA-templated transcription"/>
    <property type="evidence" value="ECO:0007669"/>
    <property type="project" value="UniProtKB-UniRule"/>
</dbReference>
<feature type="compositionally biased region" description="Polar residues" evidence="14">
    <location>
        <begin position="1"/>
        <end position="27"/>
    </location>
</feature>
<dbReference type="EMBL" id="MWWQ01000005">
    <property type="protein sequence ID" value="OZG52829.1"/>
    <property type="molecule type" value="Genomic_DNA"/>
</dbReference>
<feature type="DNA-binding region" description="H-T-H motif" evidence="12">
    <location>
        <begin position="96"/>
        <end position="116"/>
    </location>
</feature>
<keyword evidence="4 12" id="KW-0227">DNA damage</keyword>
<keyword evidence="10 12" id="KW-0234">DNA repair</keyword>
<dbReference type="GO" id="GO:0004252">
    <property type="term" value="F:serine-type endopeptidase activity"/>
    <property type="evidence" value="ECO:0007669"/>
    <property type="project" value="UniProtKB-UniRule"/>
</dbReference>